<gene>
    <name evidence="1" type="ORF">T440DRAFT_145497</name>
</gene>
<keyword evidence="2" id="KW-1185">Reference proteome</keyword>
<reference evidence="1" key="1">
    <citation type="submission" date="2020-01" db="EMBL/GenBank/DDBJ databases">
        <authorList>
            <consortium name="DOE Joint Genome Institute"/>
            <person name="Haridas S."/>
            <person name="Albert R."/>
            <person name="Binder M."/>
            <person name="Bloem J."/>
            <person name="Labutti K."/>
            <person name="Salamov A."/>
            <person name="Andreopoulos B."/>
            <person name="Baker S.E."/>
            <person name="Barry K."/>
            <person name="Bills G."/>
            <person name="Bluhm B.H."/>
            <person name="Cannon C."/>
            <person name="Castanera R."/>
            <person name="Culley D.E."/>
            <person name="Daum C."/>
            <person name="Ezra D."/>
            <person name="Gonzalez J.B."/>
            <person name="Henrissat B."/>
            <person name="Kuo A."/>
            <person name="Liang C."/>
            <person name="Lipzen A."/>
            <person name="Lutzoni F."/>
            <person name="Magnuson J."/>
            <person name="Mondo S."/>
            <person name="Nolan M."/>
            <person name="Ohm R."/>
            <person name="Pangilinan J."/>
            <person name="Park H.-J."/>
            <person name="Ramirez L."/>
            <person name="Alfaro M."/>
            <person name="Sun H."/>
            <person name="Tritt A."/>
            <person name="Yoshinaga Y."/>
            <person name="Zwiers L.-H."/>
            <person name="Turgeon B.G."/>
            <person name="Goodwin S.B."/>
            <person name="Spatafora J.W."/>
            <person name="Crous P.W."/>
            <person name="Grigoriev I.V."/>
        </authorList>
    </citation>
    <scope>NUCLEOTIDE SEQUENCE</scope>
    <source>
        <strain evidence="1">IPT5</strain>
    </source>
</reference>
<proteinExistence type="predicted"/>
<dbReference type="EMBL" id="MU006314">
    <property type="protein sequence ID" value="KAF2849067.1"/>
    <property type="molecule type" value="Genomic_DNA"/>
</dbReference>
<dbReference type="AlphaFoldDB" id="A0A6A7B331"/>
<protein>
    <submittedName>
        <fullName evidence="1">Uncharacterized protein</fullName>
    </submittedName>
</protein>
<organism evidence="1 2">
    <name type="scientific">Plenodomus tracheiphilus IPT5</name>
    <dbReference type="NCBI Taxonomy" id="1408161"/>
    <lineage>
        <taxon>Eukaryota</taxon>
        <taxon>Fungi</taxon>
        <taxon>Dikarya</taxon>
        <taxon>Ascomycota</taxon>
        <taxon>Pezizomycotina</taxon>
        <taxon>Dothideomycetes</taxon>
        <taxon>Pleosporomycetidae</taxon>
        <taxon>Pleosporales</taxon>
        <taxon>Pleosporineae</taxon>
        <taxon>Leptosphaeriaceae</taxon>
        <taxon>Plenodomus</taxon>
    </lineage>
</organism>
<dbReference type="Proteomes" id="UP000799423">
    <property type="component" value="Unassembled WGS sequence"/>
</dbReference>
<evidence type="ECO:0000313" key="1">
    <source>
        <dbReference type="EMBL" id="KAF2849067.1"/>
    </source>
</evidence>
<sequence length="212" mass="24439">MKLARHGGSATSLLKDVLVELRKSPENEHARLCSTFVEDKNEHFLLMIELILVSDEHDRLLLACSLTWTWWFDANHGFTLPLHDDLRVYCATYFPSYPRHAVLEDGSIPKYEPYPKNSPREVLARLHTDSGMWFLEVPGRYYCGKQSLGDKTFWRVLTIANYCVSRCGRTELFRHCSKATEVAGDKKTHGLSIANCEIGGLFFHRFDIDRRS</sequence>
<evidence type="ECO:0000313" key="2">
    <source>
        <dbReference type="Proteomes" id="UP000799423"/>
    </source>
</evidence>
<name>A0A6A7B331_9PLEO</name>
<accession>A0A6A7B331</accession>